<dbReference type="STRING" id="153496.A0U89_13055"/>
<sequence>MAQNDAFPTQSHEPNAALPPNPKREQILRGAESVFLEHGYEGASMSQIAQRAKVSKGTLYNHFENKADLFGALVEELSRGKLSTLFQRVDSMEGDCKEVLSDIAERFIRMLLSPSGLRLYRIIVSEAPHFPNLADIFWQHGFGRTLNIIKKCLDYWVEHGDLAIDDSVFAAEQFSALCQTRLVHRRRFELPVDCSDDQIRFIAQSVGTAFMKLYGVPKS</sequence>
<keyword evidence="2" id="KW-0238">DNA-binding</keyword>
<keyword evidence="1" id="KW-0805">Transcription regulation</keyword>
<dbReference type="PANTHER" id="PTHR30055:SF234">
    <property type="entry name" value="HTH-TYPE TRANSCRIPTIONAL REGULATOR BETI"/>
    <property type="match status" value="1"/>
</dbReference>
<dbReference type="FunFam" id="1.10.10.60:FF:000141">
    <property type="entry name" value="TetR family transcriptional regulator"/>
    <property type="match status" value="1"/>
</dbReference>
<feature type="compositionally biased region" description="Polar residues" evidence="4">
    <location>
        <begin position="1"/>
        <end position="13"/>
    </location>
</feature>
<dbReference type="Pfam" id="PF00440">
    <property type="entry name" value="TetR_N"/>
    <property type="match status" value="1"/>
</dbReference>
<dbReference type="Proteomes" id="UP000179145">
    <property type="component" value="Chromosome"/>
</dbReference>
<evidence type="ECO:0000256" key="3">
    <source>
        <dbReference type="ARBA" id="ARBA00023163"/>
    </source>
</evidence>
<protein>
    <submittedName>
        <fullName evidence="5">Uncharacterized protein</fullName>
    </submittedName>
</protein>
<dbReference type="GO" id="GO:0000976">
    <property type="term" value="F:transcription cis-regulatory region binding"/>
    <property type="evidence" value="ECO:0007669"/>
    <property type="project" value="TreeGrafter"/>
</dbReference>
<dbReference type="SUPFAM" id="SSF48498">
    <property type="entry name" value="Tetracyclin repressor-like, C-terminal domain"/>
    <property type="match status" value="1"/>
</dbReference>
<evidence type="ECO:0000256" key="1">
    <source>
        <dbReference type="ARBA" id="ARBA00023015"/>
    </source>
</evidence>
<dbReference type="KEGG" id="kba:A0U89_13055"/>
<dbReference type="Pfam" id="PF14246">
    <property type="entry name" value="TetR_C_7"/>
    <property type="match status" value="1"/>
</dbReference>
<dbReference type="EMBL" id="CP014674">
    <property type="protein sequence ID" value="AOX17903.1"/>
    <property type="molecule type" value="Genomic_DNA"/>
</dbReference>
<dbReference type="InterPro" id="IPR023772">
    <property type="entry name" value="DNA-bd_HTH_TetR-type_CS"/>
</dbReference>
<dbReference type="AlphaFoldDB" id="A0A1D8UW82"/>
<dbReference type="InterPro" id="IPR009057">
    <property type="entry name" value="Homeodomain-like_sf"/>
</dbReference>
<dbReference type="InterPro" id="IPR036271">
    <property type="entry name" value="Tet_transcr_reg_TetR-rel_C_sf"/>
</dbReference>
<evidence type="ECO:0000313" key="6">
    <source>
        <dbReference type="Proteomes" id="UP000179145"/>
    </source>
</evidence>
<proteinExistence type="predicted"/>
<evidence type="ECO:0000256" key="4">
    <source>
        <dbReference type="SAM" id="MobiDB-lite"/>
    </source>
</evidence>
<dbReference type="SUPFAM" id="SSF46689">
    <property type="entry name" value="Homeodomain-like"/>
    <property type="match status" value="1"/>
</dbReference>
<dbReference type="PROSITE" id="PS50977">
    <property type="entry name" value="HTH_TETR_2"/>
    <property type="match status" value="1"/>
</dbReference>
<dbReference type="InterPro" id="IPR050109">
    <property type="entry name" value="HTH-type_TetR-like_transc_reg"/>
</dbReference>
<dbReference type="InterPro" id="IPR001647">
    <property type="entry name" value="HTH_TetR"/>
</dbReference>
<evidence type="ECO:0000256" key="2">
    <source>
        <dbReference type="ARBA" id="ARBA00023125"/>
    </source>
</evidence>
<dbReference type="Gene3D" id="1.10.10.60">
    <property type="entry name" value="Homeodomain-like"/>
    <property type="match status" value="1"/>
</dbReference>
<organism evidence="5 6">
    <name type="scientific">Kozakia baliensis</name>
    <dbReference type="NCBI Taxonomy" id="153496"/>
    <lineage>
        <taxon>Bacteria</taxon>
        <taxon>Pseudomonadati</taxon>
        <taxon>Pseudomonadota</taxon>
        <taxon>Alphaproteobacteria</taxon>
        <taxon>Acetobacterales</taxon>
        <taxon>Acetobacteraceae</taxon>
        <taxon>Kozakia</taxon>
    </lineage>
</organism>
<reference evidence="5 6" key="1">
    <citation type="journal article" date="2016" name="Microb. Cell Fact.">
        <title>Dissection of exopolysaccharide biosynthesis in Kozakia baliensis.</title>
        <authorList>
            <person name="Brandt J.U."/>
            <person name="Jakob F."/>
            <person name="Behr J."/>
            <person name="Geissler A.J."/>
            <person name="Vogel R.F."/>
        </authorList>
    </citation>
    <scope>NUCLEOTIDE SEQUENCE [LARGE SCALE GENOMIC DNA]</scope>
    <source>
        <strain evidence="5 6">DSM 14400</strain>
    </source>
</reference>
<feature type="region of interest" description="Disordered" evidence="4">
    <location>
        <begin position="1"/>
        <end position="23"/>
    </location>
</feature>
<keyword evidence="6" id="KW-1185">Reference proteome</keyword>
<dbReference type="PROSITE" id="PS01081">
    <property type="entry name" value="HTH_TETR_1"/>
    <property type="match status" value="1"/>
</dbReference>
<dbReference type="eggNOG" id="COG1309">
    <property type="taxonomic scope" value="Bacteria"/>
</dbReference>
<name>A0A1D8UW82_9PROT</name>
<gene>
    <name evidence="5" type="ORF">A0U89_13055</name>
</gene>
<dbReference type="InterPro" id="IPR039536">
    <property type="entry name" value="TetR_C_Proteobacteria"/>
</dbReference>
<dbReference type="RefSeq" id="WP_070403422.1">
    <property type="nucleotide sequence ID" value="NZ_BJVW01000005.1"/>
</dbReference>
<dbReference type="Gene3D" id="1.10.357.10">
    <property type="entry name" value="Tetracycline Repressor, domain 2"/>
    <property type="match status" value="1"/>
</dbReference>
<evidence type="ECO:0000313" key="5">
    <source>
        <dbReference type="EMBL" id="AOX17903.1"/>
    </source>
</evidence>
<dbReference type="PRINTS" id="PR00455">
    <property type="entry name" value="HTHTETR"/>
</dbReference>
<accession>A0A1D8UW82</accession>
<dbReference type="GO" id="GO:0003700">
    <property type="term" value="F:DNA-binding transcription factor activity"/>
    <property type="evidence" value="ECO:0007669"/>
    <property type="project" value="TreeGrafter"/>
</dbReference>
<dbReference type="PANTHER" id="PTHR30055">
    <property type="entry name" value="HTH-TYPE TRANSCRIPTIONAL REGULATOR RUTR"/>
    <property type="match status" value="1"/>
</dbReference>
<keyword evidence="3" id="KW-0804">Transcription</keyword>
<dbReference type="OrthoDB" id="9816431at2"/>